<name>A0A915HXR3_ROMCU</name>
<feature type="compositionally biased region" description="Low complexity" evidence="1">
    <location>
        <begin position="9"/>
        <end position="18"/>
    </location>
</feature>
<dbReference type="WBParaSite" id="nRc.2.0.1.t06610-RA">
    <property type="protein sequence ID" value="nRc.2.0.1.t06610-RA"/>
    <property type="gene ID" value="nRc.2.0.1.g06610"/>
</dbReference>
<evidence type="ECO:0000313" key="2">
    <source>
        <dbReference type="Proteomes" id="UP000887565"/>
    </source>
</evidence>
<evidence type="ECO:0000256" key="1">
    <source>
        <dbReference type="SAM" id="MobiDB-lite"/>
    </source>
</evidence>
<feature type="region of interest" description="Disordered" evidence="1">
    <location>
        <begin position="49"/>
        <end position="72"/>
    </location>
</feature>
<organism evidence="2 3">
    <name type="scientific">Romanomermis culicivorax</name>
    <name type="common">Nematode worm</name>
    <dbReference type="NCBI Taxonomy" id="13658"/>
    <lineage>
        <taxon>Eukaryota</taxon>
        <taxon>Metazoa</taxon>
        <taxon>Ecdysozoa</taxon>
        <taxon>Nematoda</taxon>
        <taxon>Enoplea</taxon>
        <taxon>Dorylaimia</taxon>
        <taxon>Mermithida</taxon>
        <taxon>Mermithoidea</taxon>
        <taxon>Mermithidae</taxon>
        <taxon>Romanomermis</taxon>
    </lineage>
</organism>
<evidence type="ECO:0000313" key="3">
    <source>
        <dbReference type="WBParaSite" id="nRc.2.0.1.t06610-RA"/>
    </source>
</evidence>
<dbReference type="Proteomes" id="UP000887565">
    <property type="component" value="Unplaced"/>
</dbReference>
<sequence>MAKDAANNLSSSLTLLPMTPLPRPWKTIGEATIDLRPEEKKFSLAIQNAPMEQNTKVSAKEQQTPGARPHTF</sequence>
<accession>A0A915HXR3</accession>
<reference evidence="3" key="1">
    <citation type="submission" date="2022-11" db="UniProtKB">
        <authorList>
            <consortium name="WormBaseParasite"/>
        </authorList>
    </citation>
    <scope>IDENTIFICATION</scope>
</reference>
<dbReference type="AlphaFoldDB" id="A0A915HXR3"/>
<feature type="compositionally biased region" description="Polar residues" evidence="1">
    <location>
        <begin position="50"/>
        <end position="65"/>
    </location>
</feature>
<protein>
    <submittedName>
        <fullName evidence="3">Uncharacterized protein</fullName>
    </submittedName>
</protein>
<proteinExistence type="predicted"/>
<keyword evidence="2" id="KW-1185">Reference proteome</keyword>
<feature type="region of interest" description="Disordered" evidence="1">
    <location>
        <begin position="1"/>
        <end position="24"/>
    </location>
</feature>